<organism evidence="1 2">
    <name type="scientific">Phocaeicola intestinalis</name>
    <dbReference type="NCBI Taxonomy" id="2762212"/>
    <lineage>
        <taxon>Bacteria</taxon>
        <taxon>Pseudomonadati</taxon>
        <taxon>Bacteroidota</taxon>
        <taxon>Bacteroidia</taxon>
        <taxon>Bacteroidales</taxon>
        <taxon>Bacteroidaceae</taxon>
        <taxon>Phocaeicola</taxon>
    </lineage>
</organism>
<dbReference type="EMBL" id="JACSPP010000012">
    <property type="protein sequence ID" value="MBD8039953.1"/>
    <property type="molecule type" value="Genomic_DNA"/>
</dbReference>
<protein>
    <submittedName>
        <fullName evidence="1">Uncharacterized protein</fullName>
    </submittedName>
</protein>
<evidence type="ECO:0000313" key="1">
    <source>
        <dbReference type="EMBL" id="MBD8039953.1"/>
    </source>
</evidence>
<dbReference type="Proteomes" id="UP000620874">
    <property type="component" value="Unassembled WGS sequence"/>
</dbReference>
<gene>
    <name evidence="1" type="ORF">H9625_05745</name>
</gene>
<accession>A0ABR8Y721</accession>
<name>A0ABR8Y721_9BACT</name>
<reference evidence="1 2" key="1">
    <citation type="submission" date="2020-08" db="EMBL/GenBank/DDBJ databases">
        <title>A Genomic Blueprint of the Chicken Gut Microbiome.</title>
        <authorList>
            <person name="Gilroy R."/>
            <person name="Ravi A."/>
            <person name="Getino M."/>
            <person name="Pursley I."/>
            <person name="Horton D.L."/>
            <person name="Alikhan N.-F."/>
            <person name="Baker D."/>
            <person name="Gharbi K."/>
            <person name="Hall N."/>
            <person name="Watson M."/>
            <person name="Adriaenssens E.M."/>
            <person name="Foster-Nyarko E."/>
            <person name="Jarju S."/>
            <person name="Secka A."/>
            <person name="Antonio M."/>
            <person name="Oren A."/>
            <person name="Chaudhuri R."/>
            <person name="La Ragione R.M."/>
            <person name="Hildebrand F."/>
            <person name="Pallen M.J."/>
        </authorList>
    </citation>
    <scope>NUCLEOTIDE SEQUENCE [LARGE SCALE GENOMIC DNA]</scope>
    <source>
        <strain evidence="1 2">Sa1CVN1</strain>
    </source>
</reference>
<comment type="caution">
    <text evidence="1">The sequence shown here is derived from an EMBL/GenBank/DDBJ whole genome shotgun (WGS) entry which is preliminary data.</text>
</comment>
<proteinExistence type="predicted"/>
<sequence length="188" mass="22447">MANDKIHVFWSGNGAKEEAQKFASENGYLVLESTHIAEYKEKTLKKQRRNLEKLGKSSREIWYQNELPEWEKLSRSYAESSPHKTVHVFIDVAYIEPEDMRFTNHSDSNEKSVPKEYREKPWLNDFYYGWTEEDFIKFRSCFPNGQIPKSMKECSYDRKRSILHRVEHPILKEQGKNLIIHYVNKNAR</sequence>
<evidence type="ECO:0000313" key="2">
    <source>
        <dbReference type="Proteomes" id="UP000620874"/>
    </source>
</evidence>
<dbReference type="RefSeq" id="WP_191763384.1">
    <property type="nucleotide sequence ID" value="NZ_JACSPP010000012.1"/>
</dbReference>
<keyword evidence="2" id="KW-1185">Reference proteome</keyword>